<gene>
    <name evidence="4" type="ORF">NG895_04175</name>
</gene>
<proteinExistence type="predicted"/>
<dbReference type="SUPFAM" id="SSF53041">
    <property type="entry name" value="Resolvase-like"/>
    <property type="match status" value="1"/>
</dbReference>
<dbReference type="SMART" id="SM00857">
    <property type="entry name" value="Resolvase"/>
    <property type="match status" value="1"/>
</dbReference>
<evidence type="ECO:0000259" key="3">
    <source>
        <dbReference type="PROSITE" id="PS51736"/>
    </source>
</evidence>
<keyword evidence="5" id="KW-1185">Reference proteome</keyword>
<dbReference type="EMBL" id="JAMXLR010000017">
    <property type="protein sequence ID" value="MCO6043093.1"/>
    <property type="molecule type" value="Genomic_DNA"/>
</dbReference>
<evidence type="ECO:0000256" key="2">
    <source>
        <dbReference type="ARBA" id="ARBA00023172"/>
    </source>
</evidence>
<dbReference type="GO" id="GO:0003677">
    <property type="term" value="F:DNA binding"/>
    <property type="evidence" value="ECO:0007669"/>
    <property type="project" value="UniProtKB-KW"/>
</dbReference>
<dbReference type="InterPro" id="IPR006119">
    <property type="entry name" value="Resolv_N"/>
</dbReference>
<keyword evidence="2" id="KW-0233">DNA recombination</keyword>
<dbReference type="Pfam" id="PF07508">
    <property type="entry name" value="Recombinase"/>
    <property type="match status" value="1"/>
</dbReference>
<dbReference type="AlphaFoldDB" id="A0A9X2JG32"/>
<dbReference type="PANTHER" id="PTHR30461:SF2">
    <property type="entry name" value="SERINE RECOMBINASE PINE-RELATED"/>
    <property type="match status" value="1"/>
</dbReference>
<dbReference type="CDD" id="cd00338">
    <property type="entry name" value="Ser_Recombinase"/>
    <property type="match status" value="1"/>
</dbReference>
<dbReference type="InterPro" id="IPR011109">
    <property type="entry name" value="DNA_bind_recombinase_dom"/>
</dbReference>
<dbReference type="Pfam" id="PF00239">
    <property type="entry name" value="Resolvase"/>
    <property type="match status" value="1"/>
</dbReference>
<dbReference type="Proteomes" id="UP001155241">
    <property type="component" value="Unassembled WGS sequence"/>
</dbReference>
<evidence type="ECO:0000256" key="1">
    <source>
        <dbReference type="ARBA" id="ARBA00023125"/>
    </source>
</evidence>
<name>A0A9X2JG32_9BACT</name>
<accession>A0A9X2JG32</accession>
<dbReference type="PROSITE" id="PS51736">
    <property type="entry name" value="RECOMBINASES_3"/>
    <property type="match status" value="1"/>
</dbReference>
<reference evidence="4" key="1">
    <citation type="submission" date="2022-06" db="EMBL/GenBank/DDBJ databases">
        <title>Aeoliella straminimaris, a novel planctomycete from sediments.</title>
        <authorList>
            <person name="Vitorino I.R."/>
            <person name="Lage O.M."/>
        </authorList>
    </citation>
    <scope>NUCLEOTIDE SEQUENCE</scope>
    <source>
        <strain evidence="4">ICT_H6.2</strain>
    </source>
</reference>
<keyword evidence="1" id="KW-0238">DNA-binding</keyword>
<dbReference type="Gene3D" id="3.40.50.1390">
    <property type="entry name" value="Resolvase, N-terminal catalytic domain"/>
    <property type="match status" value="1"/>
</dbReference>
<dbReference type="GO" id="GO:0000150">
    <property type="term" value="F:DNA strand exchange activity"/>
    <property type="evidence" value="ECO:0007669"/>
    <property type="project" value="InterPro"/>
</dbReference>
<feature type="domain" description="Resolvase/invertase-type recombinase catalytic" evidence="3">
    <location>
        <begin position="2"/>
        <end position="138"/>
    </location>
</feature>
<protein>
    <submittedName>
        <fullName evidence="4">Recombinase family protein</fullName>
    </submittedName>
</protein>
<evidence type="ECO:0000313" key="5">
    <source>
        <dbReference type="Proteomes" id="UP001155241"/>
    </source>
</evidence>
<evidence type="ECO:0000313" key="4">
    <source>
        <dbReference type="EMBL" id="MCO6043093.1"/>
    </source>
</evidence>
<dbReference type="InterPro" id="IPR036162">
    <property type="entry name" value="Resolvase-like_N_sf"/>
</dbReference>
<dbReference type="PANTHER" id="PTHR30461">
    <property type="entry name" value="DNA-INVERTASE FROM LAMBDOID PROPHAGE"/>
    <property type="match status" value="1"/>
</dbReference>
<dbReference type="InterPro" id="IPR050639">
    <property type="entry name" value="SSR_resolvase"/>
</dbReference>
<dbReference type="RefSeq" id="WP_252851193.1">
    <property type="nucleotide sequence ID" value="NZ_JAMXLR010000017.1"/>
</dbReference>
<sequence length="227" mass="25458">MNIVVYYRVSTNKQERSGLGIEAQKAAVREYARRTGYKVIGRYTETESGTKAERPRLAKAVAHARRSKARLIVAKLDRLARNLAFLDQLQRSKVDFAALDCEHANKAMLQMMMVMAEWEADQVSARTKAALAARRERGLPLGAENPNCRNLKPGAMKQGRKLGAESNRRLADEAYSDILPDMVEWREQGDTLAEIATYLNDQGHTTRTGRSWSPGTVANVLRRAELV</sequence>
<organism evidence="4 5">
    <name type="scientific">Aeoliella straminimaris</name>
    <dbReference type="NCBI Taxonomy" id="2954799"/>
    <lineage>
        <taxon>Bacteria</taxon>
        <taxon>Pseudomonadati</taxon>
        <taxon>Planctomycetota</taxon>
        <taxon>Planctomycetia</taxon>
        <taxon>Pirellulales</taxon>
        <taxon>Lacipirellulaceae</taxon>
        <taxon>Aeoliella</taxon>
    </lineage>
</organism>
<comment type="caution">
    <text evidence="4">The sequence shown here is derived from an EMBL/GenBank/DDBJ whole genome shotgun (WGS) entry which is preliminary data.</text>
</comment>